<dbReference type="PANTHER" id="PTHR43024:SF1">
    <property type="entry name" value="UDP-N-ACETYLMURAMOYL-TRIPEPTIDE--D-ALANYL-D-ALANINE LIGASE"/>
    <property type="match status" value="1"/>
</dbReference>
<evidence type="ECO:0000259" key="4">
    <source>
        <dbReference type="Pfam" id="PF08245"/>
    </source>
</evidence>
<dbReference type="EMBL" id="LGFT01000025">
    <property type="protein sequence ID" value="KUK44418.1"/>
    <property type="molecule type" value="Genomic_DNA"/>
</dbReference>
<gene>
    <name evidence="5" type="ORF">XD72_1163</name>
</gene>
<keyword evidence="3" id="KW-0067">ATP-binding</keyword>
<dbReference type="GO" id="GO:0005524">
    <property type="term" value="F:ATP binding"/>
    <property type="evidence" value="ECO:0007669"/>
    <property type="project" value="UniProtKB-KW"/>
</dbReference>
<accession>A0A101FTW6</accession>
<organism evidence="5 6">
    <name type="scientific">Methanothrix harundinacea</name>
    <dbReference type="NCBI Taxonomy" id="301375"/>
    <lineage>
        <taxon>Archaea</taxon>
        <taxon>Methanobacteriati</taxon>
        <taxon>Methanobacteriota</taxon>
        <taxon>Stenosarchaea group</taxon>
        <taxon>Methanomicrobia</taxon>
        <taxon>Methanotrichales</taxon>
        <taxon>Methanotrichaceae</taxon>
        <taxon>Methanothrix</taxon>
    </lineage>
</organism>
<keyword evidence="1 5" id="KW-0436">Ligase</keyword>
<evidence type="ECO:0000256" key="2">
    <source>
        <dbReference type="ARBA" id="ARBA00022741"/>
    </source>
</evidence>
<dbReference type="InterPro" id="IPR036565">
    <property type="entry name" value="Mur-like_cat_sf"/>
</dbReference>
<dbReference type="PATRIC" id="fig|301375.7.peg.989"/>
<dbReference type="Pfam" id="PF08245">
    <property type="entry name" value="Mur_ligase_M"/>
    <property type="match status" value="1"/>
</dbReference>
<evidence type="ECO:0000256" key="1">
    <source>
        <dbReference type="ARBA" id="ARBA00022598"/>
    </source>
</evidence>
<reference evidence="5 6" key="1">
    <citation type="journal article" date="2015" name="MBio">
        <title>Genome-Resolved Metagenomic Analysis Reveals Roles for Candidate Phyla and Other Microbial Community Members in Biogeochemical Transformations in Oil Reservoirs.</title>
        <authorList>
            <person name="Hu P."/>
            <person name="Tom L."/>
            <person name="Singh A."/>
            <person name="Thomas B.C."/>
            <person name="Baker B.J."/>
            <person name="Piceno Y.M."/>
            <person name="Andersen G.L."/>
            <person name="Banfield J.F."/>
        </authorList>
    </citation>
    <scope>NUCLEOTIDE SEQUENCE [LARGE SCALE GENOMIC DNA]</scope>
    <source>
        <strain evidence="5">57_489</strain>
    </source>
</reference>
<proteinExistence type="predicted"/>
<dbReference type="NCBIfam" id="NF033197">
    <property type="entry name" value="F430_CfbE"/>
    <property type="match status" value="1"/>
</dbReference>
<dbReference type="SUPFAM" id="SSF53623">
    <property type="entry name" value="MurD-like peptide ligases, catalytic domain"/>
    <property type="match status" value="1"/>
</dbReference>
<evidence type="ECO:0000256" key="3">
    <source>
        <dbReference type="ARBA" id="ARBA00022840"/>
    </source>
</evidence>
<keyword evidence="2" id="KW-0547">Nucleotide-binding</keyword>
<name>A0A101FTW6_9EURY</name>
<evidence type="ECO:0000313" key="5">
    <source>
        <dbReference type="EMBL" id="KUK44418.1"/>
    </source>
</evidence>
<protein>
    <submittedName>
        <fullName evidence="5">Mur ligase, middle domain protein</fullName>
    </submittedName>
</protein>
<sequence length="425" mass="44273">MHRLPRIPESNGSPEVAPRSAVLDTIHGAGLIADRMREAGIEAEAFEVYHNVPDLSGFDLVVAPIHLSPRNPAHREAIRLKKKVISHHRAVGDLLAGVGDLRAFEVTGTRGKTTTALILAQILSTRGTVTSHTTRGIEVWREGKSEVAASGLSITPANVIRAFEAALETGATDLVCEVSLGGTGLADFGVLTSFAGDYKVAGGSLWASTAKLQMVTLSKGGSKLIAGEDVGISADLTFGPGPRGQVWCDGREIRAEGERVTLDLGEGLDPESYAEAISGAAAAALVAGLSLTEIASALEGFEGLGGRMKSVEEDGISVLDNSNSGLRATGVEAAMDRIGGGGRVALVVGEEAETVCEGMEIPALIEILVRRRREVDILILVGDRLAPHASSLSAFTASDLNSGLSLAKTGLVKGDRLISCVKCFR</sequence>
<dbReference type="InterPro" id="IPR051046">
    <property type="entry name" value="MurCDEF_CellWall_CoF430Synth"/>
</dbReference>
<dbReference type="Gene3D" id="3.40.1190.10">
    <property type="entry name" value="Mur-like, catalytic domain"/>
    <property type="match status" value="1"/>
</dbReference>
<comment type="caution">
    <text evidence="5">The sequence shown here is derived from an EMBL/GenBank/DDBJ whole genome shotgun (WGS) entry which is preliminary data.</text>
</comment>
<dbReference type="GO" id="GO:0016881">
    <property type="term" value="F:acid-amino acid ligase activity"/>
    <property type="evidence" value="ECO:0007669"/>
    <property type="project" value="InterPro"/>
</dbReference>
<dbReference type="InterPro" id="IPR013221">
    <property type="entry name" value="Mur_ligase_cen"/>
</dbReference>
<feature type="domain" description="Mur ligase central" evidence="4">
    <location>
        <begin position="106"/>
        <end position="185"/>
    </location>
</feature>
<dbReference type="Proteomes" id="UP000057043">
    <property type="component" value="Unassembled WGS sequence"/>
</dbReference>
<dbReference type="AlphaFoldDB" id="A0A101FTW6"/>
<evidence type="ECO:0000313" key="6">
    <source>
        <dbReference type="Proteomes" id="UP000057043"/>
    </source>
</evidence>
<dbReference type="PANTHER" id="PTHR43024">
    <property type="entry name" value="UDP-N-ACETYLMURAMOYL-TRIPEPTIDE--D-ALANYL-D-ALANINE LIGASE"/>
    <property type="match status" value="1"/>
</dbReference>